<dbReference type="KEGG" id="shg:Sph21_5019"/>
<dbReference type="PATRIC" id="fig|743722.3.peg.5327"/>
<dbReference type="Gene3D" id="2.60.120.1440">
    <property type="match status" value="1"/>
</dbReference>
<dbReference type="HOGENOM" id="CLU_050192_2_1_10"/>
<keyword evidence="1" id="KW-0812">Transmembrane</keyword>
<feature type="domain" description="FecR protein" evidence="2">
    <location>
        <begin position="124"/>
        <end position="217"/>
    </location>
</feature>
<dbReference type="STRING" id="743722.Sph21_5019"/>
<keyword evidence="1" id="KW-1133">Transmembrane helix</keyword>
<dbReference type="GO" id="GO:0016989">
    <property type="term" value="F:sigma factor antagonist activity"/>
    <property type="evidence" value="ECO:0007669"/>
    <property type="project" value="TreeGrafter"/>
</dbReference>
<evidence type="ECO:0000256" key="1">
    <source>
        <dbReference type="SAM" id="Phobius"/>
    </source>
</evidence>
<proteinExistence type="predicted"/>
<dbReference type="eggNOG" id="COG3712">
    <property type="taxonomic scope" value="Bacteria"/>
</dbReference>
<organism evidence="3">
    <name type="scientific">Sphingobacterium sp. (strain 21)</name>
    <dbReference type="NCBI Taxonomy" id="743722"/>
    <lineage>
        <taxon>Bacteria</taxon>
        <taxon>Pseudomonadati</taxon>
        <taxon>Bacteroidota</taxon>
        <taxon>Sphingobacteriia</taxon>
        <taxon>Sphingobacteriales</taxon>
        <taxon>Sphingobacteriaceae</taxon>
        <taxon>Sphingobacterium</taxon>
    </lineage>
</organism>
<gene>
    <name evidence="3" type="ordered locus">Sph21_5019</name>
</gene>
<feature type="transmembrane region" description="Helical" evidence="1">
    <location>
        <begin position="100"/>
        <end position="117"/>
    </location>
</feature>
<dbReference type="PIRSF" id="PIRSF018266">
    <property type="entry name" value="FecR"/>
    <property type="match status" value="1"/>
</dbReference>
<dbReference type="AlphaFoldDB" id="F4CBA4"/>
<dbReference type="PANTHER" id="PTHR30273:SF2">
    <property type="entry name" value="PROTEIN FECR"/>
    <property type="match status" value="1"/>
</dbReference>
<name>F4CBA4_SPHS2</name>
<protein>
    <submittedName>
        <fullName evidence="3">Anti-FecI sigma factor, FecR</fullName>
    </submittedName>
</protein>
<evidence type="ECO:0000259" key="2">
    <source>
        <dbReference type="Pfam" id="PF04773"/>
    </source>
</evidence>
<dbReference type="Gene3D" id="3.55.50.30">
    <property type="match status" value="1"/>
</dbReference>
<dbReference type="Pfam" id="PF04773">
    <property type="entry name" value="FecR"/>
    <property type="match status" value="1"/>
</dbReference>
<sequence length="343" mass="39674">MAIIYHLFKIIEKKVEVLCLLNLLLIVFTSRMDQNNIHRAEENQMSRRFEAWYNAADHCKAYTETLSAQTKQALGNDMLFQIKTRANISSPKKYKPSNQMLWSAATVILLFAVFVFLQKGPTITYTTGYGEIKMIHLPDGSQVKLNGHSRLYYRKRNFNAHREVWLNGEASFVVVHKQNNQRFSVHVSDSTSIEVLGTEFNVQNRNQTLIALREGKINFRCISKQDSYKIEMQPGQHFMLAKNSRDYQLKNDVAIDAFFLWQKHKLLLSNSTLNEVISVLKATQGVEIVLKDDSLLKRDASGSMPLNVDIEEMISNIALLYDLDIKRKNNRFLFQSKQHITHQ</sequence>
<dbReference type="EMBL" id="CP002584">
    <property type="protein sequence ID" value="ADZ81515.1"/>
    <property type="molecule type" value="Genomic_DNA"/>
</dbReference>
<evidence type="ECO:0000313" key="3">
    <source>
        <dbReference type="EMBL" id="ADZ81515.1"/>
    </source>
</evidence>
<dbReference type="PANTHER" id="PTHR30273">
    <property type="entry name" value="PERIPLASMIC SIGNAL SENSOR AND SIGMA FACTOR ACTIVATOR FECR-RELATED"/>
    <property type="match status" value="1"/>
</dbReference>
<keyword evidence="1" id="KW-0472">Membrane</keyword>
<accession>F4CBA4</accession>
<dbReference type="InterPro" id="IPR012373">
    <property type="entry name" value="Ferrdict_sens_TM"/>
</dbReference>
<reference evidence="3" key="1">
    <citation type="submission" date="2011-03" db="EMBL/GenBank/DDBJ databases">
        <title>Complete sequence of Sphingobacterium sp. 21.</title>
        <authorList>
            <consortium name="US DOE Joint Genome Institute"/>
            <person name="Lucas S."/>
            <person name="Copeland A."/>
            <person name="Lapidus A."/>
            <person name="Cheng J.-F."/>
            <person name="Goodwin L."/>
            <person name="Pitluck S."/>
            <person name="Davenport K."/>
            <person name="Detter J.C."/>
            <person name="Han C."/>
            <person name="Tapia R."/>
            <person name="Land M."/>
            <person name="Hauser L."/>
            <person name="Kyrpides N."/>
            <person name="Ivanova N."/>
            <person name="Ovchinnikova G."/>
            <person name="Pagani I."/>
            <person name="Siebers A.K."/>
            <person name="Allgaier M."/>
            <person name="Thelen M.P."/>
            <person name="Hugenholtz P."/>
            <person name="Woyke T."/>
        </authorList>
    </citation>
    <scope>NUCLEOTIDE SEQUENCE</scope>
    <source>
        <strain evidence="3">21</strain>
    </source>
</reference>
<dbReference type="InterPro" id="IPR006860">
    <property type="entry name" value="FecR"/>
</dbReference>